<evidence type="ECO:0008006" key="3">
    <source>
        <dbReference type="Google" id="ProtNLM"/>
    </source>
</evidence>
<dbReference type="SUPFAM" id="SSF53098">
    <property type="entry name" value="Ribonuclease H-like"/>
    <property type="match status" value="1"/>
</dbReference>
<evidence type="ECO:0000313" key="2">
    <source>
        <dbReference type="Proteomes" id="UP000186955"/>
    </source>
</evidence>
<accession>A0A1Q5UBA4</accession>
<keyword evidence="2" id="KW-1185">Reference proteome</keyword>
<dbReference type="EMBL" id="MNBE01000461">
    <property type="protein sequence ID" value="OKP09762.1"/>
    <property type="molecule type" value="Genomic_DNA"/>
</dbReference>
<dbReference type="InterPro" id="IPR012337">
    <property type="entry name" value="RNaseH-like_sf"/>
</dbReference>
<proteinExistence type="predicted"/>
<dbReference type="AlphaFoldDB" id="A0A1Q5UBA4"/>
<gene>
    <name evidence="1" type="ORF">PENSUB_4847</name>
</gene>
<protein>
    <recommendedName>
        <fullName evidence="3">Zinc finger BED domain-containing protein 4</fullName>
    </recommendedName>
</protein>
<name>A0A1Q5UBA4_9EURO</name>
<organism evidence="1 2">
    <name type="scientific">Penicillium subrubescens</name>
    <dbReference type="NCBI Taxonomy" id="1316194"/>
    <lineage>
        <taxon>Eukaryota</taxon>
        <taxon>Fungi</taxon>
        <taxon>Dikarya</taxon>
        <taxon>Ascomycota</taxon>
        <taxon>Pezizomycotina</taxon>
        <taxon>Eurotiomycetes</taxon>
        <taxon>Eurotiomycetidae</taxon>
        <taxon>Eurotiales</taxon>
        <taxon>Aspergillaceae</taxon>
        <taxon>Penicillium</taxon>
    </lineage>
</organism>
<comment type="caution">
    <text evidence="1">The sequence shown here is derived from an EMBL/GenBank/DDBJ whole genome shotgun (WGS) entry which is preliminary data.</text>
</comment>
<sequence>MNLSDKFIEYDVDTRWNSTFRMLDDALKSRQQLEKFIHYETGFPPFSTKDWTRLSQLYNVLSKFNEFTLFVSEKRP</sequence>
<evidence type="ECO:0000313" key="1">
    <source>
        <dbReference type="EMBL" id="OKP09762.1"/>
    </source>
</evidence>
<dbReference type="Proteomes" id="UP000186955">
    <property type="component" value="Unassembled WGS sequence"/>
</dbReference>
<reference evidence="1 2" key="1">
    <citation type="submission" date="2016-10" db="EMBL/GenBank/DDBJ databases">
        <title>Genome sequence of the ascomycete fungus Penicillium subrubescens.</title>
        <authorList>
            <person name="De Vries R.P."/>
            <person name="Peng M."/>
            <person name="Dilokpimol A."/>
            <person name="Hilden K."/>
            <person name="Makela M.R."/>
            <person name="Grigoriev I."/>
            <person name="Riley R."/>
            <person name="Granchi Z."/>
        </authorList>
    </citation>
    <scope>NUCLEOTIDE SEQUENCE [LARGE SCALE GENOMIC DNA]</scope>
    <source>
        <strain evidence="1 2">CBS 132785</strain>
    </source>
</reference>